<dbReference type="GO" id="GO:0016853">
    <property type="term" value="F:isomerase activity"/>
    <property type="evidence" value="ECO:0007669"/>
    <property type="project" value="UniProtKB-KW"/>
</dbReference>
<dbReference type="InterPro" id="IPR050312">
    <property type="entry name" value="IolE/XylAMocC-like"/>
</dbReference>
<sequence>MSGAFKYGVSLYSYTDDLGTVMTLEDAFGHIADAHATGIELLGEANLPDYPELSTAWLDRWYGLLDGHRLEPTSFACWIDTEASRSRELTVEEAAAQLCLDLDLAKRLGFRFVRPKFGVIDDELTPHPVWEEAVERSLDLAAKHDIVIIPEIHAPTPIRHPVVEAYVDFIQRTGTKHFGLLIDTGIFQDRPLPFWQHETPEMREGAMSFLNGIKVPVEQLAEVIDHVPFIQAKFHHIDETLHDHNIPWERIVPMLKSLGYSGYLSSEYEGVRDPWVAVEQVRRQHALIRKLEREYDAAHAGQGEQADA</sequence>
<keyword evidence="2" id="KW-0413">Isomerase</keyword>
<dbReference type="InterPro" id="IPR036237">
    <property type="entry name" value="Xyl_isomerase-like_sf"/>
</dbReference>
<reference evidence="2 3" key="1">
    <citation type="submission" date="2017-09" db="EMBL/GenBank/DDBJ databases">
        <title>Sphingomonas spermidinifaciens 9NM-10, whole genome shotgun sequence.</title>
        <authorList>
            <person name="Feng G."/>
            <person name="Zhu H."/>
        </authorList>
    </citation>
    <scope>NUCLEOTIDE SEQUENCE [LARGE SCALE GENOMIC DNA]</scope>
    <source>
        <strain evidence="2 3">9NM-10</strain>
    </source>
</reference>
<dbReference type="InterPro" id="IPR013022">
    <property type="entry name" value="Xyl_isomerase-like_TIM-brl"/>
</dbReference>
<organism evidence="2 3">
    <name type="scientific">Sphingomonas spermidinifaciens</name>
    <dbReference type="NCBI Taxonomy" id="1141889"/>
    <lineage>
        <taxon>Bacteria</taxon>
        <taxon>Pseudomonadati</taxon>
        <taxon>Pseudomonadota</taxon>
        <taxon>Alphaproteobacteria</taxon>
        <taxon>Sphingomonadales</taxon>
        <taxon>Sphingomonadaceae</taxon>
        <taxon>Sphingomonas</taxon>
    </lineage>
</organism>
<dbReference type="OrthoDB" id="3615236at2"/>
<evidence type="ECO:0000313" key="3">
    <source>
        <dbReference type="Proteomes" id="UP000218366"/>
    </source>
</evidence>
<dbReference type="SUPFAM" id="SSF51658">
    <property type="entry name" value="Xylose isomerase-like"/>
    <property type="match status" value="1"/>
</dbReference>
<dbReference type="RefSeq" id="WP_096343509.1">
    <property type="nucleotide sequence ID" value="NZ_NWMW01000002.1"/>
</dbReference>
<comment type="caution">
    <text evidence="2">The sequence shown here is derived from an EMBL/GenBank/DDBJ whole genome shotgun (WGS) entry which is preliminary data.</text>
</comment>
<accession>A0A2A4B112</accession>
<dbReference type="AlphaFoldDB" id="A0A2A4B112"/>
<feature type="domain" description="Xylose isomerase-like TIM barrel" evidence="1">
    <location>
        <begin position="31"/>
        <end position="276"/>
    </location>
</feature>
<dbReference type="Proteomes" id="UP000218366">
    <property type="component" value="Unassembled WGS sequence"/>
</dbReference>
<dbReference type="Gene3D" id="3.20.20.150">
    <property type="entry name" value="Divalent-metal-dependent TIM barrel enzymes"/>
    <property type="match status" value="1"/>
</dbReference>
<keyword evidence="3" id="KW-1185">Reference proteome</keyword>
<name>A0A2A4B112_9SPHN</name>
<dbReference type="PANTHER" id="PTHR12110">
    <property type="entry name" value="HYDROXYPYRUVATE ISOMERASE"/>
    <property type="match status" value="1"/>
</dbReference>
<evidence type="ECO:0000313" key="2">
    <source>
        <dbReference type="EMBL" id="PCD02131.1"/>
    </source>
</evidence>
<proteinExistence type="predicted"/>
<gene>
    <name evidence="2" type="ORF">COC42_11695</name>
</gene>
<protein>
    <submittedName>
        <fullName evidence="2">Xylose isomerase</fullName>
    </submittedName>
</protein>
<evidence type="ECO:0000259" key="1">
    <source>
        <dbReference type="Pfam" id="PF01261"/>
    </source>
</evidence>
<dbReference type="Pfam" id="PF01261">
    <property type="entry name" value="AP_endonuc_2"/>
    <property type="match status" value="1"/>
</dbReference>
<dbReference type="EMBL" id="NWMW01000002">
    <property type="protein sequence ID" value="PCD02131.1"/>
    <property type="molecule type" value="Genomic_DNA"/>
</dbReference>